<dbReference type="RefSeq" id="WP_122291552.1">
    <property type="nucleotide sequence ID" value="NZ_QRKC01000015.1"/>
</dbReference>
<comment type="caution">
    <text evidence="1">The sequence shown here is derived from an EMBL/GenBank/DDBJ whole genome shotgun (WGS) entry which is preliminary data.</text>
</comment>
<accession>A0A3R6HIU0</accession>
<dbReference type="Pfam" id="PF12964">
    <property type="entry name" value="DUF3853"/>
    <property type="match status" value="1"/>
</dbReference>
<dbReference type="AlphaFoldDB" id="A0A3R6HIU0"/>
<evidence type="ECO:0000313" key="1">
    <source>
        <dbReference type="EMBL" id="RHH73993.1"/>
    </source>
</evidence>
<dbReference type="InterPro" id="IPR024363">
    <property type="entry name" value="DUF3853"/>
</dbReference>
<dbReference type="EMBL" id="QRKC01000015">
    <property type="protein sequence ID" value="RHH73993.1"/>
    <property type="molecule type" value="Genomic_DNA"/>
</dbReference>
<dbReference type="Proteomes" id="UP000283732">
    <property type="component" value="Unassembled WGS sequence"/>
</dbReference>
<gene>
    <name evidence="1" type="ORF">DW191_19035</name>
</gene>
<evidence type="ECO:0000313" key="2">
    <source>
        <dbReference type="Proteomes" id="UP000283732"/>
    </source>
</evidence>
<proteinExistence type="predicted"/>
<name>A0A3R6HIU0_9BACT</name>
<reference evidence="1 2" key="1">
    <citation type="submission" date="2018-08" db="EMBL/GenBank/DDBJ databases">
        <title>A genome reference for cultivated species of the human gut microbiota.</title>
        <authorList>
            <person name="Zou Y."/>
            <person name="Xue W."/>
            <person name="Luo G."/>
        </authorList>
    </citation>
    <scope>NUCLEOTIDE SEQUENCE [LARGE SCALE GENOMIC DNA]</scope>
    <source>
        <strain evidence="1 2">AM16-50</strain>
    </source>
</reference>
<protein>
    <submittedName>
        <fullName evidence="1">DUF3853 family protein</fullName>
    </submittedName>
</protein>
<organism evidence="1 2">
    <name type="scientific">Parabacteroides merdae</name>
    <dbReference type="NCBI Taxonomy" id="46503"/>
    <lineage>
        <taxon>Bacteria</taxon>
        <taxon>Pseudomonadati</taxon>
        <taxon>Bacteroidota</taxon>
        <taxon>Bacteroidia</taxon>
        <taxon>Bacteroidales</taxon>
        <taxon>Tannerellaceae</taxon>
        <taxon>Parabacteroides</taxon>
    </lineage>
</organism>
<sequence>MYNLDTPIWQLTVGEFIELQKKNVINISNVEPIGIPKRNLVYGISGLAKLLNCSNATAQKVKNSGKIDKAYTQVGRQIVFDVDLVIDLLKKDKNRR</sequence>